<dbReference type="Pfam" id="PF00170">
    <property type="entry name" value="bZIP_1"/>
    <property type="match status" value="1"/>
</dbReference>
<evidence type="ECO:0000256" key="13">
    <source>
        <dbReference type="SAM" id="Coils"/>
    </source>
</evidence>
<dbReference type="GO" id="GO:0000978">
    <property type="term" value="F:RNA polymerase II cis-regulatory region sequence-specific DNA binding"/>
    <property type="evidence" value="ECO:0007669"/>
    <property type="project" value="TreeGrafter"/>
</dbReference>
<keyword evidence="4" id="KW-0812">Transmembrane</keyword>
<proteinExistence type="inferred from homology"/>
<feature type="non-terminal residue" evidence="16">
    <location>
        <position position="1"/>
    </location>
</feature>
<dbReference type="SMART" id="SM00338">
    <property type="entry name" value="BRLZ"/>
    <property type="match status" value="1"/>
</dbReference>
<dbReference type="SUPFAM" id="SSF57959">
    <property type="entry name" value="Leucine zipper domain"/>
    <property type="match status" value="1"/>
</dbReference>
<evidence type="ECO:0000256" key="12">
    <source>
        <dbReference type="ARBA" id="ARBA00023242"/>
    </source>
</evidence>
<keyword evidence="7" id="KW-0805">Transcription regulation</keyword>
<feature type="compositionally biased region" description="Polar residues" evidence="14">
    <location>
        <begin position="440"/>
        <end position="456"/>
    </location>
</feature>
<keyword evidence="6" id="KW-1133">Transmembrane helix</keyword>
<dbReference type="Gene3D" id="1.20.5.170">
    <property type="match status" value="1"/>
</dbReference>
<gene>
    <name evidence="16" type="primary">Atf6</name>
    <name evidence="16" type="ORF">IFRKOW_R10189</name>
</gene>
<evidence type="ECO:0000256" key="10">
    <source>
        <dbReference type="ARBA" id="ARBA00023163"/>
    </source>
</evidence>
<comment type="subcellular location">
    <subcellularLocation>
        <location evidence="2">Endoplasmic reticulum membrane</location>
        <topology evidence="2">Single-pass membrane protein</topology>
    </subcellularLocation>
    <subcellularLocation>
        <location evidence="1">Nucleus</location>
    </subcellularLocation>
</comment>
<evidence type="ECO:0000256" key="7">
    <source>
        <dbReference type="ARBA" id="ARBA00023015"/>
    </source>
</evidence>
<evidence type="ECO:0000256" key="1">
    <source>
        <dbReference type="ARBA" id="ARBA00004123"/>
    </source>
</evidence>
<feature type="region of interest" description="Disordered" evidence="14">
    <location>
        <begin position="36"/>
        <end position="64"/>
    </location>
</feature>
<name>A0A7K6PSW7_9CORV</name>
<evidence type="ECO:0000256" key="9">
    <source>
        <dbReference type="ARBA" id="ARBA00023136"/>
    </source>
</evidence>
<feature type="coiled-coil region" evidence="13">
    <location>
        <begin position="270"/>
        <end position="304"/>
    </location>
</feature>
<keyword evidence="10" id="KW-0804">Transcription</keyword>
<reference evidence="16 17" key="1">
    <citation type="submission" date="2019-09" db="EMBL/GenBank/DDBJ databases">
        <title>Bird 10,000 Genomes (B10K) Project - Family phase.</title>
        <authorList>
            <person name="Zhang G."/>
        </authorList>
    </citation>
    <scope>NUCLEOTIDE SEQUENCE [LARGE SCALE GENOMIC DNA]</scope>
    <source>
        <strain evidence="16">B10K-DU-029-41</strain>
        <tissue evidence="16">Liver</tissue>
    </source>
</reference>
<dbReference type="PANTHER" id="PTHR46164">
    <property type="entry name" value="ATF6, ISOFORM C"/>
    <property type="match status" value="1"/>
</dbReference>
<dbReference type="PROSITE" id="PS50217">
    <property type="entry name" value="BZIP"/>
    <property type="match status" value="1"/>
</dbReference>
<dbReference type="CDD" id="cd14700">
    <property type="entry name" value="bZIP_ATF6"/>
    <property type="match status" value="1"/>
</dbReference>
<evidence type="ECO:0000256" key="2">
    <source>
        <dbReference type="ARBA" id="ARBA00004389"/>
    </source>
</evidence>
<evidence type="ECO:0000256" key="8">
    <source>
        <dbReference type="ARBA" id="ARBA00023125"/>
    </source>
</evidence>
<keyword evidence="13" id="KW-0175">Coiled coil</keyword>
<evidence type="ECO:0000256" key="14">
    <source>
        <dbReference type="SAM" id="MobiDB-lite"/>
    </source>
</evidence>
<dbReference type="GO" id="GO:0005789">
    <property type="term" value="C:endoplasmic reticulum membrane"/>
    <property type="evidence" value="ECO:0007669"/>
    <property type="project" value="UniProtKB-SubCell"/>
</dbReference>
<keyword evidence="17" id="KW-1185">Reference proteome</keyword>
<feature type="non-terminal residue" evidence="16">
    <location>
        <position position="609"/>
    </location>
</feature>
<dbReference type="GO" id="GO:0005634">
    <property type="term" value="C:nucleus"/>
    <property type="evidence" value="ECO:0007669"/>
    <property type="project" value="UniProtKB-SubCell"/>
</dbReference>
<protein>
    <submittedName>
        <fullName evidence="16">ATF6A factor</fullName>
    </submittedName>
</protein>
<feature type="compositionally biased region" description="Low complexity" evidence="14">
    <location>
        <begin position="38"/>
        <end position="56"/>
    </location>
</feature>
<dbReference type="InterPro" id="IPR004827">
    <property type="entry name" value="bZIP"/>
</dbReference>
<keyword evidence="5" id="KW-0256">Endoplasmic reticulum</keyword>
<dbReference type="Proteomes" id="UP000542689">
    <property type="component" value="Unassembled WGS sequence"/>
</dbReference>
<feature type="region of interest" description="Disordered" evidence="14">
    <location>
        <begin position="78"/>
        <end position="112"/>
    </location>
</feature>
<feature type="region of interest" description="Disordered" evidence="14">
    <location>
        <begin position="435"/>
        <end position="459"/>
    </location>
</feature>
<accession>A0A7K6PSW7</accession>
<organism evidence="16 17">
    <name type="scientific">Ifrita kowaldi</name>
    <name type="common">blue-capped ifrita</name>
    <dbReference type="NCBI Taxonomy" id="461245"/>
    <lineage>
        <taxon>Eukaryota</taxon>
        <taxon>Metazoa</taxon>
        <taxon>Chordata</taxon>
        <taxon>Craniata</taxon>
        <taxon>Vertebrata</taxon>
        <taxon>Euteleostomi</taxon>
        <taxon>Archelosauria</taxon>
        <taxon>Archosauria</taxon>
        <taxon>Dinosauria</taxon>
        <taxon>Saurischia</taxon>
        <taxon>Theropoda</taxon>
        <taxon>Coelurosauria</taxon>
        <taxon>Aves</taxon>
        <taxon>Neognathae</taxon>
        <taxon>Neoaves</taxon>
        <taxon>Telluraves</taxon>
        <taxon>Australaves</taxon>
        <taxon>Passeriformes</taxon>
        <taxon>Corvoidea</taxon>
        <taxon>Cinclosomatidae</taxon>
        <taxon>Ifrita</taxon>
    </lineage>
</organism>
<dbReference type="InterPro" id="IPR046347">
    <property type="entry name" value="bZIP_sf"/>
</dbReference>
<evidence type="ECO:0000256" key="11">
    <source>
        <dbReference type="ARBA" id="ARBA00023230"/>
    </source>
</evidence>
<dbReference type="GO" id="GO:0000981">
    <property type="term" value="F:DNA-binding transcription factor activity, RNA polymerase II-specific"/>
    <property type="evidence" value="ECO:0007669"/>
    <property type="project" value="TreeGrafter"/>
</dbReference>
<dbReference type="EMBL" id="VZRS01009551">
    <property type="protein sequence ID" value="NWW63735.1"/>
    <property type="molecule type" value="Genomic_DNA"/>
</dbReference>
<evidence type="ECO:0000313" key="16">
    <source>
        <dbReference type="EMBL" id="NWW63735.1"/>
    </source>
</evidence>
<evidence type="ECO:0000256" key="6">
    <source>
        <dbReference type="ARBA" id="ARBA00022989"/>
    </source>
</evidence>
<feature type="domain" description="BZIP" evidence="15">
    <location>
        <begin position="245"/>
        <end position="308"/>
    </location>
</feature>
<dbReference type="InterPro" id="IPR051882">
    <property type="entry name" value="ATF_bZIP_TF"/>
</dbReference>
<evidence type="ECO:0000259" key="15">
    <source>
        <dbReference type="PROSITE" id="PS50217"/>
    </source>
</evidence>
<evidence type="ECO:0000313" key="17">
    <source>
        <dbReference type="Proteomes" id="UP000542689"/>
    </source>
</evidence>
<keyword evidence="9" id="KW-0472">Membrane</keyword>
<comment type="caution">
    <text evidence="16">The sequence shown here is derived from an EMBL/GenBank/DDBJ whole genome shotgun (WGS) entry which is preliminary data.</text>
</comment>
<keyword evidence="11" id="KW-0834">Unfolded protein response</keyword>
<keyword evidence="8" id="KW-0238">DNA-binding</keyword>
<dbReference type="GO" id="GO:0030968">
    <property type="term" value="P:endoplasmic reticulum unfolded protein response"/>
    <property type="evidence" value="ECO:0007669"/>
    <property type="project" value="TreeGrafter"/>
</dbReference>
<comment type="similarity">
    <text evidence="3">Belongs to the bZIP family. ATF subfamily.</text>
</comment>
<evidence type="ECO:0000256" key="5">
    <source>
        <dbReference type="ARBA" id="ARBA00022824"/>
    </source>
</evidence>
<sequence length="609" mass="67401">ENDLNFHFDLDLMSWDSDLWNITGHAYADANVKTEPLSPATSSCSVPSPSSADSPVQNVPDDMDFSCSSQMSPISLYSKSCRSPASPEGDGGKKPAVSISSRSGMRDKKCGQTVSRPLIQPKPLLPAMPEAQANIGIPAKTIIIQTLPTLVPLPKNQPVVNIQPAPPKGQSVVLPQPAVVQLQTSGVLPASQPVIAVTGGATTLQNHTVNALPPAAGNGSASSKMPVTKPLLQSSTPAMGLDVNVLRRQQRMIKNRESAFQSRKKKKEYMLGLEARLEAALLENEKLKKENSTLKRQLDEVVLENQKLKVSSPKRRTLCVMVILAFIMLNYAPFEGLTENIGYLIGIVSHLLQRSHRSSCNIRGSAGVSAYSLDLVKGYGHSVSDNKALMIVSEEPLLYISPPPPPCRPLINRTESLRLTHELRGWVHRHEVERTRSRRLSNNQQQKARVTQSSLSDKADSQLMAMPYTDASLSRNSGNELQVYYASPRSYQDFFEAIHRREDTFYVVSFRRDHLLLPATTHNKTRRPKMSIVLPAVNINENVINGQDYEVMMQIDCEVMDTRILHIKSSSVPPYLREQRRNHTDTFYSSSPSVPETPHALRAIVKSLQ</sequence>
<evidence type="ECO:0000256" key="3">
    <source>
        <dbReference type="ARBA" id="ARBA00009050"/>
    </source>
</evidence>
<dbReference type="AlphaFoldDB" id="A0A7K6PSW7"/>
<keyword evidence="12" id="KW-0539">Nucleus</keyword>
<dbReference type="PANTHER" id="PTHR46164:SF1">
    <property type="entry name" value="CYCLIC AMP-DEPENDENT TRANSCRIPTION FACTOR ATF-6 ALPHA"/>
    <property type="match status" value="1"/>
</dbReference>
<dbReference type="FunFam" id="1.20.5.170:FF:000041">
    <property type="entry name" value="Cyclic AMP-dependent transcription factor ATF-6 beta"/>
    <property type="match status" value="1"/>
</dbReference>
<evidence type="ECO:0000256" key="4">
    <source>
        <dbReference type="ARBA" id="ARBA00022692"/>
    </source>
</evidence>
<dbReference type="PROSITE" id="PS00036">
    <property type="entry name" value="BZIP_BASIC"/>
    <property type="match status" value="1"/>
</dbReference>